<protein>
    <submittedName>
        <fullName evidence="2">Uncharacterized protein</fullName>
    </submittedName>
</protein>
<evidence type="ECO:0000313" key="2">
    <source>
        <dbReference type="EMBL" id="GIG20776.1"/>
    </source>
</evidence>
<reference evidence="2" key="1">
    <citation type="submission" date="2021-01" db="EMBL/GenBank/DDBJ databases">
        <title>Whole genome shotgun sequence of Cellulomonas chitinilytica NBRC 110799.</title>
        <authorList>
            <person name="Komaki H."/>
            <person name="Tamura T."/>
        </authorList>
    </citation>
    <scope>NUCLEOTIDE SEQUENCE</scope>
    <source>
        <strain evidence="2">NBRC 110799</strain>
    </source>
</reference>
<gene>
    <name evidence="2" type="ORF">Cch01nite_15000</name>
</gene>
<keyword evidence="1" id="KW-0472">Membrane</keyword>
<name>A0A919P353_9CELL</name>
<dbReference type="Proteomes" id="UP000632740">
    <property type="component" value="Unassembled WGS sequence"/>
</dbReference>
<keyword evidence="3" id="KW-1185">Reference proteome</keyword>
<feature type="transmembrane region" description="Helical" evidence="1">
    <location>
        <begin position="150"/>
        <end position="172"/>
    </location>
</feature>
<dbReference type="EMBL" id="BONK01000004">
    <property type="protein sequence ID" value="GIG20776.1"/>
    <property type="molecule type" value="Genomic_DNA"/>
</dbReference>
<evidence type="ECO:0000256" key="1">
    <source>
        <dbReference type="SAM" id="Phobius"/>
    </source>
</evidence>
<proteinExistence type="predicted"/>
<feature type="transmembrane region" description="Helical" evidence="1">
    <location>
        <begin position="93"/>
        <end position="114"/>
    </location>
</feature>
<evidence type="ECO:0000313" key="3">
    <source>
        <dbReference type="Proteomes" id="UP000632740"/>
    </source>
</evidence>
<feature type="transmembrane region" description="Helical" evidence="1">
    <location>
        <begin position="126"/>
        <end position="144"/>
    </location>
</feature>
<feature type="transmembrane region" description="Helical" evidence="1">
    <location>
        <begin position="244"/>
        <end position="262"/>
    </location>
</feature>
<sequence length="323" mass="34028">MAALRGAPWAIVGAVDRPEAKGSQPATGEGRTGRAGGPTIANVMPVADERPRRPAAVALVVCSAVLLAAAVVAAAVAVVVLGMQSVRPWDDKLAVRGVISLGYWLVWLAAILVLGARALWRKARAAMLRTGLVLTALAGVWGLVDSLVERSATSALVAVAVLVAAGVPLALLRRPSMRRWRAAVAVPVASDPRQTFLGRWEGRLSRPVLRQLVKVWLSPLVLLLSAILVLLGLAFVGIDEPTGGWIVLGVGATGVVAALVVWPTALRAARRLLAVEHGLPPDACRYVEFQDPVVFDATLRRAVRVSGNRSTMISLIPGDRTVE</sequence>
<comment type="caution">
    <text evidence="2">The sequence shown here is derived from an EMBL/GenBank/DDBJ whole genome shotgun (WGS) entry which is preliminary data.</text>
</comment>
<organism evidence="2 3">
    <name type="scientific">Cellulomonas chitinilytica</name>
    <dbReference type="NCBI Taxonomy" id="398759"/>
    <lineage>
        <taxon>Bacteria</taxon>
        <taxon>Bacillati</taxon>
        <taxon>Actinomycetota</taxon>
        <taxon>Actinomycetes</taxon>
        <taxon>Micrococcales</taxon>
        <taxon>Cellulomonadaceae</taxon>
        <taxon>Cellulomonas</taxon>
    </lineage>
</organism>
<feature type="transmembrane region" description="Helical" evidence="1">
    <location>
        <begin position="215"/>
        <end position="238"/>
    </location>
</feature>
<accession>A0A919P353</accession>
<dbReference type="AlphaFoldDB" id="A0A919P353"/>
<keyword evidence="1" id="KW-0812">Transmembrane</keyword>
<keyword evidence="1" id="KW-1133">Transmembrane helix</keyword>
<feature type="transmembrane region" description="Helical" evidence="1">
    <location>
        <begin position="56"/>
        <end position="81"/>
    </location>
</feature>